<dbReference type="SUPFAM" id="SSF47616">
    <property type="entry name" value="GST C-terminal domain-like"/>
    <property type="match status" value="1"/>
</dbReference>
<proteinExistence type="predicted"/>
<gene>
    <name evidence="6" type="ORF">E8E13_002611</name>
</gene>
<comment type="caution">
    <text evidence="6">The sequence shown here is derived from an EMBL/GenBank/DDBJ whole genome shotgun (WGS) entry which is preliminary data.</text>
</comment>
<dbReference type="InterPro" id="IPR040079">
    <property type="entry name" value="Glutathione_S-Trfase"/>
</dbReference>
<dbReference type="SFLD" id="SFLDS00019">
    <property type="entry name" value="Glutathione_Transferase_(cytos"/>
    <property type="match status" value="1"/>
</dbReference>
<feature type="binding site" evidence="2">
    <location>
        <position position="101"/>
    </location>
    <ligand>
        <name>glutathione</name>
        <dbReference type="ChEBI" id="CHEBI:57925"/>
    </ligand>
</feature>
<evidence type="ECO:0000256" key="2">
    <source>
        <dbReference type="PIRSR" id="PIRSR015753-2"/>
    </source>
</evidence>
<dbReference type="InterPro" id="IPR036249">
    <property type="entry name" value="Thioredoxin-like_sf"/>
</dbReference>
<dbReference type="InterPro" id="IPR010987">
    <property type="entry name" value="Glutathione-S-Trfase_C-like"/>
</dbReference>
<name>A0A9P4TA18_CURKU</name>
<evidence type="ECO:0000259" key="5">
    <source>
        <dbReference type="PROSITE" id="PS50405"/>
    </source>
</evidence>
<protein>
    <recommendedName>
        <fullName evidence="5">GST C-terminal domain-containing protein</fullName>
    </recommendedName>
</protein>
<dbReference type="GO" id="GO:0005737">
    <property type="term" value="C:cytoplasm"/>
    <property type="evidence" value="ECO:0007669"/>
    <property type="project" value="TreeGrafter"/>
</dbReference>
<organism evidence="6 7">
    <name type="scientific">Curvularia kusanoi</name>
    <name type="common">Cochliobolus kusanoi</name>
    <dbReference type="NCBI Taxonomy" id="90978"/>
    <lineage>
        <taxon>Eukaryota</taxon>
        <taxon>Fungi</taxon>
        <taxon>Dikarya</taxon>
        <taxon>Ascomycota</taxon>
        <taxon>Pezizomycotina</taxon>
        <taxon>Dothideomycetes</taxon>
        <taxon>Pleosporomycetidae</taxon>
        <taxon>Pleosporales</taxon>
        <taxon>Pleosporineae</taxon>
        <taxon>Pleosporaceae</taxon>
        <taxon>Curvularia</taxon>
    </lineage>
</organism>
<dbReference type="OrthoDB" id="2309723at2759"/>
<dbReference type="PANTHER" id="PTHR32419">
    <property type="entry name" value="GLUTATHIONYL-HYDROQUINONE REDUCTASE"/>
    <property type="match status" value="1"/>
</dbReference>
<evidence type="ECO:0000256" key="3">
    <source>
        <dbReference type="PIRSR" id="PIRSR015753-3"/>
    </source>
</evidence>
<dbReference type="SUPFAM" id="SSF52833">
    <property type="entry name" value="Thioredoxin-like"/>
    <property type="match status" value="1"/>
</dbReference>
<feature type="site" description="Lowers pKa of active site Cys" evidence="3">
    <location>
        <position position="268"/>
    </location>
</feature>
<feature type="binding site" evidence="2">
    <location>
        <begin position="152"/>
        <end position="153"/>
    </location>
    <ligand>
        <name>glutathione</name>
        <dbReference type="ChEBI" id="CHEBI:57925"/>
    </ligand>
</feature>
<dbReference type="PANTHER" id="PTHR32419:SF25">
    <property type="entry name" value="GLUTATHIONE S-TRANSFERASE (EUROFUNG)"/>
    <property type="match status" value="1"/>
</dbReference>
<accession>A0A9P4TA18</accession>
<dbReference type="InterPro" id="IPR047047">
    <property type="entry name" value="GST_Omega-like_C"/>
</dbReference>
<dbReference type="PIRSF" id="PIRSF015753">
    <property type="entry name" value="GST"/>
    <property type="match status" value="1"/>
</dbReference>
<dbReference type="EMBL" id="SWKU01000017">
    <property type="protein sequence ID" value="KAF2999243.1"/>
    <property type="molecule type" value="Genomic_DNA"/>
</dbReference>
<dbReference type="SFLD" id="SFLDG01206">
    <property type="entry name" value="Xi.1"/>
    <property type="match status" value="1"/>
</dbReference>
<evidence type="ECO:0000256" key="4">
    <source>
        <dbReference type="SAM" id="MobiDB-lite"/>
    </source>
</evidence>
<dbReference type="InterPro" id="IPR016639">
    <property type="entry name" value="GST_Omega/GSH"/>
</dbReference>
<sequence>MTLVKVRPEGSYKVSQWLNSESQPQSHQPQPPSKSPYNTTPSRFRGIIPSEKFPAEKGRYVLYFNAVCPWAQRAVIVRSLKGLEDIVELVEVDGRDPTHGWYFSGTRGPKCDPTYGFRWLKELYLTADHTYTGRVTIPVIWDKKNGTVVNNESADIVRILMSGFDPLLPEEQREVTKGPAALLPASLQSEIDELNSWVYDTVNNGVYKIGFATSQDAYDEHIAKLFQSLDRLERHLSQPGHYPYLFGRYITEADILLYPTIVRFDAAYYTLFKCNIKMIRRDYPRLHEWVRRLYWSEEPETNGGAFKTTTHFEVIKKGYASVTGGNGVVPAGPIPHIMPL</sequence>
<feature type="binding site" evidence="2">
    <location>
        <begin position="134"/>
        <end position="137"/>
    </location>
    <ligand>
        <name>glutathione</name>
        <dbReference type="ChEBI" id="CHEBI:57925"/>
    </ligand>
</feature>
<dbReference type="Gene3D" id="1.20.1050.10">
    <property type="match status" value="1"/>
</dbReference>
<feature type="domain" description="GST C-terminal" evidence="5">
    <location>
        <begin position="184"/>
        <end position="319"/>
    </location>
</feature>
<dbReference type="AlphaFoldDB" id="A0A9P4TA18"/>
<dbReference type="Pfam" id="PF13409">
    <property type="entry name" value="GST_N_2"/>
    <property type="match status" value="1"/>
</dbReference>
<evidence type="ECO:0000313" key="6">
    <source>
        <dbReference type="EMBL" id="KAF2999243.1"/>
    </source>
</evidence>
<dbReference type="GO" id="GO:0004364">
    <property type="term" value="F:glutathione transferase activity"/>
    <property type="evidence" value="ECO:0007669"/>
    <property type="project" value="InterPro"/>
</dbReference>
<dbReference type="CDD" id="cd03190">
    <property type="entry name" value="GST_C_Omega_like"/>
    <property type="match status" value="1"/>
</dbReference>
<feature type="site" description="Lowers pKa of active site Cys" evidence="3">
    <location>
        <position position="319"/>
    </location>
</feature>
<feature type="active site" description="Proton donor/acceptor" evidence="1">
    <location>
        <position position="207"/>
    </location>
</feature>
<dbReference type="Gene3D" id="3.40.30.10">
    <property type="entry name" value="Glutaredoxin"/>
    <property type="match status" value="1"/>
</dbReference>
<feature type="active site" description="Nucleophile" evidence="1">
    <location>
        <position position="68"/>
    </location>
</feature>
<keyword evidence="7" id="KW-1185">Reference proteome</keyword>
<reference evidence="6" key="1">
    <citation type="submission" date="2019-04" db="EMBL/GenBank/DDBJ databases">
        <title>Sequencing of skin fungus with MAO and IRED activity.</title>
        <authorList>
            <person name="Marsaioli A.J."/>
            <person name="Bonatto J.M.C."/>
            <person name="Reis Junior O."/>
        </authorList>
    </citation>
    <scope>NUCLEOTIDE SEQUENCE</scope>
    <source>
        <strain evidence="6">30M1</strain>
    </source>
</reference>
<dbReference type="InterPro" id="IPR004045">
    <property type="entry name" value="Glutathione_S-Trfase_N"/>
</dbReference>
<feature type="region of interest" description="Disordered" evidence="4">
    <location>
        <begin position="15"/>
        <end position="41"/>
    </location>
</feature>
<dbReference type="Proteomes" id="UP000801428">
    <property type="component" value="Unassembled WGS sequence"/>
</dbReference>
<evidence type="ECO:0000256" key="1">
    <source>
        <dbReference type="PIRSR" id="PIRSR015753-1"/>
    </source>
</evidence>
<evidence type="ECO:0000313" key="7">
    <source>
        <dbReference type="Proteomes" id="UP000801428"/>
    </source>
</evidence>
<dbReference type="Pfam" id="PF13410">
    <property type="entry name" value="GST_C_2"/>
    <property type="match status" value="1"/>
</dbReference>
<dbReference type="PROSITE" id="PS50405">
    <property type="entry name" value="GST_CTER"/>
    <property type="match status" value="1"/>
</dbReference>
<dbReference type="InterPro" id="IPR036282">
    <property type="entry name" value="Glutathione-S-Trfase_C_sf"/>
</dbReference>
<dbReference type="SFLD" id="SFLDG01148">
    <property type="entry name" value="Xi_(cytGST)"/>
    <property type="match status" value="1"/>
</dbReference>